<gene>
    <name evidence="3" type="primary">LOC110790250</name>
</gene>
<feature type="transmembrane region" description="Helical" evidence="1">
    <location>
        <begin position="141"/>
        <end position="161"/>
    </location>
</feature>
<dbReference type="AlphaFoldDB" id="A0A9R0IK45"/>
<keyword evidence="2" id="KW-1185">Reference proteome</keyword>
<feature type="transmembrane region" description="Helical" evidence="1">
    <location>
        <begin position="115"/>
        <end position="132"/>
    </location>
</feature>
<dbReference type="InterPro" id="IPR056894">
    <property type="entry name" value="AtTam38"/>
</dbReference>
<name>A0A9R0IK45_SPIOL</name>
<accession>A0A9R0IK45</accession>
<reference evidence="2" key="1">
    <citation type="journal article" date="2021" name="Nat. Commun.">
        <title>Genomic analyses provide insights into spinach domestication and the genetic basis of agronomic traits.</title>
        <authorList>
            <person name="Cai X."/>
            <person name="Sun X."/>
            <person name="Xu C."/>
            <person name="Sun H."/>
            <person name="Wang X."/>
            <person name="Ge C."/>
            <person name="Zhang Z."/>
            <person name="Wang Q."/>
            <person name="Fei Z."/>
            <person name="Jiao C."/>
            <person name="Wang Q."/>
        </authorList>
    </citation>
    <scope>NUCLEOTIDE SEQUENCE [LARGE SCALE GENOMIC DNA]</scope>
    <source>
        <strain evidence="2">cv. Varoflay</strain>
    </source>
</reference>
<dbReference type="RefSeq" id="XP_021850732.2">
    <property type="nucleotide sequence ID" value="XM_021995040.2"/>
</dbReference>
<sequence length="351" mass="39112">MSLSISSTCSPLSWRNCSHRTPKITTPAAFFRHGCRSTNQTALQFNSSAPDSLFTQRFGFCISGAKLGFRVKAENSGGEIKMSEEEKLEELRGKSTMPDRFRHLTKEAPSPPLRWPWFVALAFLIYAWRSVLWELSNWRKLLLGIFQFVGYLSKLVLAFIFHFIGDPITYTVLFVESTVYAIHSFYSSIVTSAPIPQLTFIIMLASTVLAIGEAASPDSIKCQPYLLTAAGIIGYGAVRGFITEPVFLLMLVGLFSYSRFLKKRDNVCSALPIATVLASVGEPWVRIMAIISFTALAIYHHSKNLKQVNEVSEVTSFRGKVPLPLLGVALAIGIRVAAKWAGYRHLTWMII</sequence>
<dbReference type="OrthoDB" id="1930779at2759"/>
<dbReference type="KEGG" id="soe:110790250"/>
<keyword evidence="1" id="KW-1133">Transmembrane helix</keyword>
<keyword evidence="1" id="KW-0472">Membrane</keyword>
<organism evidence="2 3">
    <name type="scientific">Spinacia oleracea</name>
    <name type="common">Spinach</name>
    <dbReference type="NCBI Taxonomy" id="3562"/>
    <lineage>
        <taxon>Eukaryota</taxon>
        <taxon>Viridiplantae</taxon>
        <taxon>Streptophyta</taxon>
        <taxon>Embryophyta</taxon>
        <taxon>Tracheophyta</taxon>
        <taxon>Spermatophyta</taxon>
        <taxon>Magnoliopsida</taxon>
        <taxon>eudicotyledons</taxon>
        <taxon>Gunneridae</taxon>
        <taxon>Pentapetalae</taxon>
        <taxon>Caryophyllales</taxon>
        <taxon>Chenopodiaceae</taxon>
        <taxon>Chenopodioideae</taxon>
        <taxon>Anserineae</taxon>
        <taxon>Spinacia</taxon>
    </lineage>
</organism>
<protein>
    <submittedName>
        <fullName evidence="3">Uncharacterized protein</fullName>
    </submittedName>
</protein>
<keyword evidence="1" id="KW-0812">Transmembrane</keyword>
<dbReference type="Proteomes" id="UP000813463">
    <property type="component" value="Chromosome 2"/>
</dbReference>
<feature type="transmembrane region" description="Helical" evidence="1">
    <location>
        <begin position="167"/>
        <end position="186"/>
    </location>
</feature>
<dbReference type="GeneID" id="110790250"/>
<reference evidence="3" key="2">
    <citation type="submission" date="2025-08" db="UniProtKB">
        <authorList>
            <consortium name="RefSeq"/>
        </authorList>
    </citation>
    <scope>IDENTIFICATION</scope>
    <source>
        <tissue evidence="3">Leaf</tissue>
    </source>
</reference>
<dbReference type="Pfam" id="PF25114">
    <property type="entry name" value="AtTam38"/>
    <property type="match status" value="1"/>
</dbReference>
<evidence type="ECO:0000313" key="2">
    <source>
        <dbReference type="Proteomes" id="UP000813463"/>
    </source>
</evidence>
<evidence type="ECO:0000256" key="1">
    <source>
        <dbReference type="SAM" id="Phobius"/>
    </source>
</evidence>
<feature type="transmembrane region" description="Helical" evidence="1">
    <location>
        <begin position="227"/>
        <end position="255"/>
    </location>
</feature>
<proteinExistence type="predicted"/>
<evidence type="ECO:0000313" key="3">
    <source>
        <dbReference type="RefSeq" id="XP_021850732.2"/>
    </source>
</evidence>
<feature type="transmembrane region" description="Helical" evidence="1">
    <location>
        <begin position="198"/>
        <end position="215"/>
    </location>
</feature>